<dbReference type="InterPro" id="IPR017853">
    <property type="entry name" value="GH"/>
</dbReference>
<keyword evidence="3" id="KW-0326">Glycosidase</keyword>
<dbReference type="GO" id="GO:0004556">
    <property type="term" value="F:alpha-amylase activity"/>
    <property type="evidence" value="ECO:0007669"/>
    <property type="project" value="TreeGrafter"/>
</dbReference>
<dbReference type="Proteomes" id="UP000536835">
    <property type="component" value="Unassembled WGS sequence"/>
</dbReference>
<dbReference type="PANTHER" id="PTHR10357">
    <property type="entry name" value="ALPHA-AMYLASE FAMILY MEMBER"/>
    <property type="match status" value="1"/>
</dbReference>
<sequence length="526" mass="60075">MADDGWWRGAVIYQIYPRSFQDTDGDGIGDLRGICRRLDAVADLGVDAIWLSPFYPSPMEDFGYDVTDHMTVDPSYGSDKDFDELVRRAHALGLKVIIDAVLNHTSDQHEWFEESRQSKDNPKADWYIWADPKPDGTPPNNWISRYGESQWTWEPRRRQFYRHQYLKSQPALNLANDEVLEARLRFMRHWLDRGVDGIRFDAVCQYFADPQLKDNPPADPGDDEVSPVGGFSNFAWQKHENDCNDARIEGFLEKLIEEIRCAGCTFTYAELDIRYKAYDSLRRYTEDGLLSAAYTPDVMEAELKPTAIAEVLRKAEEARCTENHVWCASNHDSARLVTRWADREEHREAIAKLAAALVMTMPGPVSFFQGEELGLPDAGYTPEEYKDPQGIRFAPEGRSRDNIRHPYPWSDGEGAGFTEGPSWLPLKESVTTLHREGQEADEDSVLATWKRMISLRQSKNALKRGSCEIIRADDDEGLLIYRRADEDMTIEVALQTKEDASRLPDTEGKTLAEREGPFGYRITKLG</sequence>
<dbReference type="FunFam" id="3.90.400.10:FF:000002">
    <property type="entry name" value="Sucrose isomerase"/>
    <property type="match status" value="1"/>
</dbReference>
<accession>A0A7Y3W480</accession>
<keyword evidence="6" id="KW-1185">Reference proteome</keyword>
<reference evidence="5 6" key="1">
    <citation type="submission" date="2020-05" db="EMBL/GenBank/DDBJ databases">
        <title>Parvularcula mediterraneae sp. nov., isolated from polypropylene straw from shallow seawater of the seashore of Laganas in Zakynthos island, Greece.</title>
        <authorList>
            <person name="Szabo I."/>
            <person name="Al-Omari J."/>
            <person name="Rado J."/>
            <person name="Szerdahelyi G.S."/>
        </authorList>
    </citation>
    <scope>NUCLEOTIDE SEQUENCE [LARGE SCALE GENOMIC DNA]</scope>
    <source>
        <strain evidence="5 6">ZS-1/3</strain>
    </source>
</reference>
<organism evidence="5 6">
    <name type="scientific">Parvularcula mediterranea</name>
    <dbReference type="NCBI Taxonomy" id="2732508"/>
    <lineage>
        <taxon>Bacteria</taxon>
        <taxon>Pseudomonadati</taxon>
        <taxon>Pseudomonadota</taxon>
        <taxon>Alphaproteobacteria</taxon>
        <taxon>Parvularculales</taxon>
        <taxon>Parvularculaceae</taxon>
        <taxon>Parvularcula</taxon>
    </lineage>
</organism>
<evidence type="ECO:0000256" key="3">
    <source>
        <dbReference type="ARBA" id="ARBA00023295"/>
    </source>
</evidence>
<dbReference type="InterPro" id="IPR045857">
    <property type="entry name" value="O16G_dom_2"/>
</dbReference>
<proteinExistence type="inferred from homology"/>
<evidence type="ECO:0000259" key="4">
    <source>
        <dbReference type="SMART" id="SM00642"/>
    </source>
</evidence>
<evidence type="ECO:0000256" key="2">
    <source>
        <dbReference type="ARBA" id="ARBA00022801"/>
    </source>
</evidence>
<evidence type="ECO:0000313" key="5">
    <source>
        <dbReference type="EMBL" id="NNU14931.1"/>
    </source>
</evidence>
<dbReference type="SUPFAM" id="SSF51445">
    <property type="entry name" value="(Trans)glycosidases"/>
    <property type="match status" value="1"/>
</dbReference>
<dbReference type="SMART" id="SM00642">
    <property type="entry name" value="Aamy"/>
    <property type="match status" value="1"/>
</dbReference>
<comment type="caution">
    <text evidence="5">The sequence shown here is derived from an EMBL/GenBank/DDBJ whole genome shotgun (WGS) entry which is preliminary data.</text>
</comment>
<dbReference type="Gene3D" id="3.20.20.80">
    <property type="entry name" value="Glycosidases"/>
    <property type="match status" value="1"/>
</dbReference>
<dbReference type="PANTHER" id="PTHR10357:SF179">
    <property type="entry name" value="NEUTRAL AND BASIC AMINO ACID TRANSPORT PROTEIN RBAT"/>
    <property type="match status" value="1"/>
</dbReference>
<comment type="similarity">
    <text evidence="1">Belongs to the glycosyl hydrolase 13 family.</text>
</comment>
<dbReference type="EMBL" id="JABFCX010000002">
    <property type="protein sequence ID" value="NNU14931.1"/>
    <property type="molecule type" value="Genomic_DNA"/>
</dbReference>
<keyword evidence="2" id="KW-0378">Hydrolase</keyword>
<evidence type="ECO:0000313" key="6">
    <source>
        <dbReference type="Proteomes" id="UP000536835"/>
    </source>
</evidence>
<protein>
    <submittedName>
        <fullName evidence="5">Alpha-glucosidase</fullName>
    </submittedName>
</protein>
<gene>
    <name evidence="5" type="ORF">HK107_01165</name>
</gene>
<dbReference type="GO" id="GO:0009313">
    <property type="term" value="P:oligosaccharide catabolic process"/>
    <property type="evidence" value="ECO:0007669"/>
    <property type="project" value="TreeGrafter"/>
</dbReference>
<name>A0A7Y3W480_9PROT</name>
<dbReference type="Pfam" id="PF00128">
    <property type="entry name" value="Alpha-amylase"/>
    <property type="match status" value="1"/>
</dbReference>
<dbReference type="InterPro" id="IPR006047">
    <property type="entry name" value="GH13_cat_dom"/>
</dbReference>
<evidence type="ECO:0000256" key="1">
    <source>
        <dbReference type="ARBA" id="ARBA00008061"/>
    </source>
</evidence>
<dbReference type="Gene3D" id="3.90.400.10">
    <property type="entry name" value="Oligo-1,6-glucosidase, Domain 2"/>
    <property type="match status" value="1"/>
</dbReference>
<dbReference type="RefSeq" id="WP_173195986.1">
    <property type="nucleotide sequence ID" value="NZ_JABFCX010000002.1"/>
</dbReference>
<feature type="domain" description="Glycosyl hydrolase family 13 catalytic" evidence="4">
    <location>
        <begin position="14"/>
        <end position="404"/>
    </location>
</feature>
<dbReference type="AlphaFoldDB" id="A0A7Y3W480"/>